<gene>
    <name evidence="1" type="ORF">PHYBLDRAFT_153817</name>
</gene>
<dbReference type="RefSeq" id="XP_018283120.1">
    <property type="nucleotide sequence ID" value="XM_018433267.1"/>
</dbReference>
<name>A0A163CRI7_PHYB8</name>
<evidence type="ECO:0000313" key="1">
    <source>
        <dbReference type="EMBL" id="OAD65080.1"/>
    </source>
</evidence>
<dbReference type="VEuPathDB" id="FungiDB:PHYBLDRAFT_153817"/>
<dbReference type="InParanoid" id="A0A163CRI7"/>
<protein>
    <submittedName>
        <fullName evidence="1">Uncharacterized protein</fullName>
    </submittedName>
</protein>
<dbReference type="GeneID" id="28994173"/>
<dbReference type="Proteomes" id="UP000077315">
    <property type="component" value="Unassembled WGS sequence"/>
</dbReference>
<dbReference type="EMBL" id="KV441034">
    <property type="protein sequence ID" value="OAD65080.1"/>
    <property type="molecule type" value="Genomic_DNA"/>
</dbReference>
<proteinExistence type="predicted"/>
<organism evidence="1 2">
    <name type="scientific">Phycomyces blakesleeanus (strain ATCC 8743b / DSM 1359 / FGSC 10004 / NBRC 33097 / NRRL 1555)</name>
    <dbReference type="NCBI Taxonomy" id="763407"/>
    <lineage>
        <taxon>Eukaryota</taxon>
        <taxon>Fungi</taxon>
        <taxon>Fungi incertae sedis</taxon>
        <taxon>Mucoromycota</taxon>
        <taxon>Mucoromycotina</taxon>
        <taxon>Mucoromycetes</taxon>
        <taxon>Mucorales</taxon>
        <taxon>Phycomycetaceae</taxon>
        <taxon>Phycomyces</taxon>
    </lineage>
</organism>
<keyword evidence="2" id="KW-1185">Reference proteome</keyword>
<dbReference type="AlphaFoldDB" id="A0A163CRI7"/>
<sequence>MQFVESACHIYSQSSLLLLGRSTFLITLSLSHMRRVLHVTIAHIKFFDKLGSIMRQFLHQKILPMASLASLCFPWTQDELGILNPQFQIPTKSLYQAMVKALYISTSVLLLFHSTDTTQSSSCPNTRRYSTTFVVSTSATPSFFVLSTMKPIPRNFSFVTVGYFIFVILLDLEAVRPRSPNERNSSPYLISKLTLGTHSFCAICRNPFKALLASLPLTPRQWCTFWSFPIPHSSDNIWYRTILNTLSFQITLYHHASALFDTVVYTPQLSEVHTRRPNTGYLLLMNLTS</sequence>
<evidence type="ECO:0000313" key="2">
    <source>
        <dbReference type="Proteomes" id="UP000077315"/>
    </source>
</evidence>
<accession>A0A163CRI7</accession>
<reference evidence="2" key="1">
    <citation type="submission" date="2015-06" db="EMBL/GenBank/DDBJ databases">
        <title>Expansion of signal transduction pathways in fungi by whole-genome duplication.</title>
        <authorList>
            <consortium name="DOE Joint Genome Institute"/>
            <person name="Corrochano L.M."/>
            <person name="Kuo A."/>
            <person name="Marcet-Houben M."/>
            <person name="Polaino S."/>
            <person name="Salamov A."/>
            <person name="Villalobos J.M."/>
            <person name="Alvarez M.I."/>
            <person name="Avalos J."/>
            <person name="Benito E.P."/>
            <person name="Benoit I."/>
            <person name="Burger G."/>
            <person name="Camino L.P."/>
            <person name="Canovas D."/>
            <person name="Cerda-Olmedo E."/>
            <person name="Cheng J.-F."/>
            <person name="Dominguez A."/>
            <person name="Elias M."/>
            <person name="Eslava A.P."/>
            <person name="Glaser F."/>
            <person name="Grimwood J."/>
            <person name="Gutierrez G."/>
            <person name="Heitman J."/>
            <person name="Henrissat B."/>
            <person name="Iturriaga E.A."/>
            <person name="Lang B.F."/>
            <person name="Lavin J.L."/>
            <person name="Lee S."/>
            <person name="Li W."/>
            <person name="Lindquist E."/>
            <person name="Lopez-Garcia S."/>
            <person name="Luque E.M."/>
            <person name="Marcos A.T."/>
            <person name="Martin J."/>
            <person name="McCluskey K."/>
            <person name="Medina H.R."/>
            <person name="Miralles-Duran A."/>
            <person name="Miyazaki A."/>
            <person name="Munoz-Torres E."/>
            <person name="Oguiza J.A."/>
            <person name="Ohm R."/>
            <person name="Olmedo M."/>
            <person name="Orejas M."/>
            <person name="Ortiz-Castellanos L."/>
            <person name="Pisabarro A.G."/>
            <person name="Rodriguez-Romero J."/>
            <person name="Ruiz-Herrera J."/>
            <person name="Ruiz-Vazquez R."/>
            <person name="Sanz C."/>
            <person name="Schackwitz W."/>
            <person name="Schmutz J."/>
            <person name="Shahriari M."/>
            <person name="Shelest E."/>
            <person name="Silva-Franco F."/>
            <person name="Soanes D."/>
            <person name="Syed K."/>
            <person name="Tagua V.G."/>
            <person name="Talbot N.J."/>
            <person name="Thon M."/>
            <person name="De vries R.P."/>
            <person name="Wiebenga A."/>
            <person name="Yadav J.S."/>
            <person name="Braun E.L."/>
            <person name="Baker S."/>
            <person name="Garre V."/>
            <person name="Horwitz B."/>
            <person name="Torres-Martinez S."/>
            <person name="Idnurm A."/>
            <person name="Herrera-Estrella A."/>
            <person name="Gabaldon T."/>
            <person name="Grigoriev I.V."/>
        </authorList>
    </citation>
    <scope>NUCLEOTIDE SEQUENCE [LARGE SCALE GENOMIC DNA]</scope>
    <source>
        <strain evidence="2">NRRL 1555(-)</strain>
    </source>
</reference>